<dbReference type="Proteomes" id="UP000199426">
    <property type="component" value="Unassembled WGS sequence"/>
</dbReference>
<reference evidence="1 3" key="1">
    <citation type="submission" date="2016-10" db="EMBL/GenBank/DDBJ databases">
        <authorList>
            <person name="Varghese N."/>
            <person name="Submissions S."/>
        </authorList>
    </citation>
    <scope>NUCLEOTIDE SEQUENCE [LARGE SCALE GENOMIC DNA]</scope>
    <source>
        <strain evidence="1 3">DSM 19299</strain>
    </source>
</reference>
<dbReference type="EMBL" id="UAWB01000002">
    <property type="protein sequence ID" value="SQB27655.1"/>
    <property type="molecule type" value="Genomic_DNA"/>
</dbReference>
<proteinExistence type="predicted"/>
<keyword evidence="3" id="KW-1185">Reference proteome</keyword>
<sequence length="253" mass="29870">MNYEQYNRQSFDNLIQIQEKFKETFEIDSYANWFYDGETELLRLYNNDDDEIYFKYVSVGTHSLKSETWMWSWFNKHSIEKSKNQLLVVKEFGIENNYEKLHNGTFSSDEYDGWELSSICLNFVNGIGVYKVNTDNLDIFMLITNLVDKSSPEIKKLKQKTVDCGSHGYSRPAFVCQHLNLESPKGFEEAFETYLGMELDEEDDFQAWCSECEKVRTEYNGWNEESEKFAGIKLICENCYFELKDFNQTNLLG</sequence>
<dbReference type="EMBL" id="FNEG01000003">
    <property type="protein sequence ID" value="SDI84011.1"/>
    <property type="molecule type" value="Genomic_DNA"/>
</dbReference>
<evidence type="ECO:0000313" key="1">
    <source>
        <dbReference type="EMBL" id="SDI84011.1"/>
    </source>
</evidence>
<dbReference type="InterPro" id="IPR049249">
    <property type="entry name" value="DUF6882"/>
</dbReference>
<dbReference type="Proteomes" id="UP000251670">
    <property type="component" value="Unassembled WGS sequence"/>
</dbReference>
<organism evidence="2 4">
    <name type="scientific">Chryseobacterium jejuense</name>
    <dbReference type="NCBI Taxonomy" id="445960"/>
    <lineage>
        <taxon>Bacteria</taxon>
        <taxon>Pseudomonadati</taxon>
        <taxon>Bacteroidota</taxon>
        <taxon>Flavobacteriia</taxon>
        <taxon>Flavobacteriales</taxon>
        <taxon>Weeksellaceae</taxon>
        <taxon>Chryseobacterium group</taxon>
        <taxon>Chryseobacterium</taxon>
    </lineage>
</organism>
<gene>
    <name evidence="2" type="ORF">NCTC13492_01244</name>
    <name evidence="1" type="ORF">SAMN05421542_1981</name>
</gene>
<name>A0A2X2VVK1_CHRJE</name>
<dbReference type="RefSeq" id="WP_089735967.1">
    <property type="nucleotide sequence ID" value="NZ_FNEG01000003.1"/>
</dbReference>
<dbReference type="STRING" id="445960.SAMN05421542_1981"/>
<evidence type="ECO:0000313" key="4">
    <source>
        <dbReference type="Proteomes" id="UP000251670"/>
    </source>
</evidence>
<evidence type="ECO:0000313" key="2">
    <source>
        <dbReference type="EMBL" id="SQB27655.1"/>
    </source>
</evidence>
<dbReference type="AlphaFoldDB" id="A0A2X2VVK1"/>
<evidence type="ECO:0000313" key="3">
    <source>
        <dbReference type="Proteomes" id="UP000199426"/>
    </source>
</evidence>
<reference evidence="2 4" key="2">
    <citation type="submission" date="2018-06" db="EMBL/GenBank/DDBJ databases">
        <authorList>
            <consortium name="Pathogen Informatics"/>
            <person name="Doyle S."/>
        </authorList>
    </citation>
    <scope>NUCLEOTIDE SEQUENCE [LARGE SCALE GENOMIC DNA]</scope>
    <source>
        <strain evidence="2 4">NCTC13492</strain>
    </source>
</reference>
<accession>A0A2X2VVK1</accession>
<dbReference type="OrthoDB" id="7859927at2"/>
<protein>
    <submittedName>
        <fullName evidence="2">Uncharacterized protein</fullName>
    </submittedName>
</protein>
<dbReference type="Pfam" id="PF21813">
    <property type="entry name" value="DUF6882"/>
    <property type="match status" value="1"/>
</dbReference>